<gene>
    <name evidence="1" type="ORF">METZ01_LOCUS384312</name>
</gene>
<reference evidence="1" key="1">
    <citation type="submission" date="2018-05" db="EMBL/GenBank/DDBJ databases">
        <authorList>
            <person name="Lanie J.A."/>
            <person name="Ng W.-L."/>
            <person name="Kazmierczak K.M."/>
            <person name="Andrzejewski T.M."/>
            <person name="Davidsen T.M."/>
            <person name="Wayne K.J."/>
            <person name="Tettelin H."/>
            <person name="Glass J.I."/>
            <person name="Rusch D."/>
            <person name="Podicherti R."/>
            <person name="Tsui H.-C.T."/>
            <person name="Winkler M.E."/>
        </authorList>
    </citation>
    <scope>NUCLEOTIDE SEQUENCE</scope>
</reference>
<dbReference type="AlphaFoldDB" id="A0A382UCR3"/>
<organism evidence="1">
    <name type="scientific">marine metagenome</name>
    <dbReference type="NCBI Taxonomy" id="408172"/>
    <lineage>
        <taxon>unclassified sequences</taxon>
        <taxon>metagenomes</taxon>
        <taxon>ecological metagenomes</taxon>
    </lineage>
</organism>
<protein>
    <submittedName>
        <fullName evidence="1">Uncharacterized protein</fullName>
    </submittedName>
</protein>
<accession>A0A382UCR3</accession>
<evidence type="ECO:0000313" key="1">
    <source>
        <dbReference type="EMBL" id="SVD31458.1"/>
    </source>
</evidence>
<sequence length="63" mass="7281">MTLNKFIKELEKLKKEHGGDLYIELDFKRDEDGFVVLPMNYNIGSVDVLDDTIFLELGEKSCN</sequence>
<name>A0A382UCR3_9ZZZZ</name>
<proteinExistence type="predicted"/>
<dbReference type="EMBL" id="UINC01142864">
    <property type="protein sequence ID" value="SVD31458.1"/>
    <property type="molecule type" value="Genomic_DNA"/>
</dbReference>